<dbReference type="InterPro" id="IPR045229">
    <property type="entry name" value="TPP_enz"/>
</dbReference>
<dbReference type="InterPro" id="IPR012001">
    <property type="entry name" value="Thiamin_PyroP_enz_TPP-bd_dom"/>
</dbReference>
<dbReference type="SUPFAM" id="SSF52518">
    <property type="entry name" value="Thiamin diphosphate-binding fold (THDP-binding)"/>
    <property type="match status" value="2"/>
</dbReference>
<dbReference type="PANTHER" id="PTHR18968:SF9">
    <property type="entry name" value="3D-(3,5_4)-TRIHYDROXYCYCLOHEXANE-1,2-DIONE HYDROLASE"/>
    <property type="match status" value="1"/>
</dbReference>
<keyword evidence="7" id="KW-0378">Hydrolase</keyword>
<evidence type="ECO:0000259" key="6">
    <source>
        <dbReference type="Pfam" id="PF02776"/>
    </source>
</evidence>
<dbReference type="PANTHER" id="PTHR18968">
    <property type="entry name" value="THIAMINE PYROPHOSPHATE ENZYMES"/>
    <property type="match status" value="1"/>
</dbReference>
<dbReference type="InterPro" id="IPR011766">
    <property type="entry name" value="TPP_enzyme_TPP-bd"/>
</dbReference>
<dbReference type="Pfam" id="PF02776">
    <property type="entry name" value="TPP_enzyme_N"/>
    <property type="match status" value="1"/>
</dbReference>
<evidence type="ECO:0000259" key="5">
    <source>
        <dbReference type="Pfam" id="PF02775"/>
    </source>
</evidence>
<dbReference type="CDD" id="cd07035">
    <property type="entry name" value="TPP_PYR_POX_like"/>
    <property type="match status" value="1"/>
</dbReference>
<dbReference type="EC" id="3.7.1.22" evidence="7"/>
<evidence type="ECO:0000313" key="7">
    <source>
        <dbReference type="EMBL" id="QRZ14765.1"/>
    </source>
</evidence>
<evidence type="ECO:0000259" key="4">
    <source>
        <dbReference type="Pfam" id="PF00205"/>
    </source>
</evidence>
<comment type="similarity">
    <text evidence="1 3">Belongs to the TPP enzyme family.</text>
</comment>
<dbReference type="Pfam" id="PF00205">
    <property type="entry name" value="TPP_enzyme_M"/>
    <property type="match status" value="1"/>
</dbReference>
<feature type="domain" description="Thiamine pyrophosphate enzyme central" evidence="4">
    <location>
        <begin position="221"/>
        <end position="353"/>
    </location>
</feature>
<keyword evidence="2 3" id="KW-0786">Thiamine pyrophosphate</keyword>
<dbReference type="Pfam" id="PF02775">
    <property type="entry name" value="TPP_enzyme_C"/>
    <property type="match status" value="1"/>
</dbReference>
<evidence type="ECO:0000313" key="8">
    <source>
        <dbReference type="Proteomes" id="UP000663629"/>
    </source>
</evidence>
<gene>
    <name evidence="7" type="primary">iolD</name>
    <name evidence="7" type="ORF">JWJ88_17535</name>
</gene>
<evidence type="ECO:0000256" key="1">
    <source>
        <dbReference type="ARBA" id="ARBA00007812"/>
    </source>
</evidence>
<accession>A0ABX7JLB2</accession>
<dbReference type="Gene3D" id="3.40.50.1220">
    <property type="entry name" value="TPP-binding domain"/>
    <property type="match status" value="1"/>
</dbReference>
<dbReference type="InterPro" id="IPR012000">
    <property type="entry name" value="Thiamin_PyroP_enz_cen_dom"/>
</dbReference>
<keyword evidence="8" id="KW-1185">Reference proteome</keyword>
<evidence type="ECO:0000256" key="2">
    <source>
        <dbReference type="ARBA" id="ARBA00023052"/>
    </source>
</evidence>
<dbReference type="InterPro" id="IPR029061">
    <property type="entry name" value="THDP-binding"/>
</dbReference>
<dbReference type="NCBIfam" id="TIGR04377">
    <property type="entry name" value="myo_inos_iolD"/>
    <property type="match status" value="1"/>
</dbReference>
<dbReference type="EMBL" id="CP070371">
    <property type="protein sequence ID" value="QRZ14765.1"/>
    <property type="molecule type" value="Genomic_DNA"/>
</dbReference>
<evidence type="ECO:0000256" key="3">
    <source>
        <dbReference type="RuleBase" id="RU362132"/>
    </source>
</evidence>
<dbReference type="InterPro" id="IPR030817">
    <property type="entry name" value="Myo_inos_IolD"/>
</dbReference>
<dbReference type="InterPro" id="IPR029035">
    <property type="entry name" value="DHS-like_NAD/FAD-binding_dom"/>
</dbReference>
<feature type="domain" description="Thiamine pyrophosphate enzyme TPP-binding" evidence="5">
    <location>
        <begin position="424"/>
        <end position="577"/>
    </location>
</feature>
<dbReference type="Proteomes" id="UP000663629">
    <property type="component" value="Chromosome 2"/>
</dbReference>
<proteinExistence type="inferred from homology"/>
<dbReference type="SUPFAM" id="SSF52467">
    <property type="entry name" value="DHS-like NAD/FAD-binding domain"/>
    <property type="match status" value="1"/>
</dbReference>
<reference evidence="7 8" key="1">
    <citation type="submission" date="2021-02" db="EMBL/GenBank/DDBJ databases">
        <title>Paracoccus methylovroum sp.nov., a new methanol and methylamine utilizing methylotrophic denitrifer.</title>
        <authorList>
            <person name="Timsy T."/>
            <person name="Behrendt U."/>
            <person name="Ulrich A."/>
            <person name="Spanner T."/>
            <person name="Foesel B.U."/>
            <person name="Horn M.A."/>
            <person name="Kolb S."/>
        </authorList>
    </citation>
    <scope>NUCLEOTIDE SEQUENCE [LARGE SCALE GENOMIC DNA]</scope>
    <source>
        <strain evidence="7 8">H4-D09</strain>
    </source>
</reference>
<feature type="domain" description="Thiamine pyrophosphate enzyme N-terminal TPP-binding" evidence="6">
    <location>
        <begin position="36"/>
        <end position="132"/>
    </location>
</feature>
<dbReference type="RefSeq" id="WP_205295735.1">
    <property type="nucleotide sequence ID" value="NZ_CP070371.1"/>
</dbReference>
<sequence length="623" mass="66742">MTGSTVRLTMAQALVRYLCNQFTEIDGQRVPLFAGVFGIFGHGNVTCLSEALETVQDRLPTWRGQNEQSMALAAIGFAKAKQRRQLMVAATSIGPGAANMVTAAGVAMANRLPVLLIAGDTFANRIPDPVLQQVEHFGDPTITVNDAFKPVVRYWDRIVLPEQIIQSLPQAVATMLDPADCGPAFIGLAQDTQELAYDYPEVFFEPKLWRIPRPRPDRDSIAAAADVLKGARKPLIISGGGVRYSRAEDVLADFAAKRGIPVVETVAGKGAFTHDHPVHVGPVGILGSTSANALAREADVILAIGTRLQDFTTGSWTAFSKDAQFISVNAARFDAVKHRAVSVVGDAREGIADLDAALGDWAADANLLPRGKELFAEWNRLLDSLQAPTDAAVPSYQQVVNVVNRVARPGDTLITAAGGLPGEVVKGWRVKDPHTFDCEFGFSCMGYEIPAGWGAAMAQEGPGGTGGTPIVMLGDGTYMMANSDIYSAALTGHKMIVLICDNGGFAVINRLQQAKGVPGFNNLLKDCRIRDRNNPLHVDFVAHAAAMGAQSRHVENLADLEGALEWAQGNDGVTVLSIVTDAWTWTPGDADWDVGVPEVSTFETVRAARASQEDIRKQQRIGV</sequence>
<name>A0ABX7JLB2_9RHOB</name>
<dbReference type="Gene3D" id="3.40.50.970">
    <property type="match status" value="2"/>
</dbReference>
<dbReference type="GO" id="GO:0102481">
    <property type="term" value="F:3D-(3,5/4)-trihydroxycyclohexane-1,2-dione hydrolase activity"/>
    <property type="evidence" value="ECO:0007669"/>
    <property type="project" value="UniProtKB-EC"/>
</dbReference>
<protein>
    <submittedName>
        <fullName evidence="7">3D-(3,5/4)-trihydroxycyclohexane-1,2-dione acylhydrolase (Decyclizing)</fullName>
        <ecNumber evidence="7">3.7.1.22</ecNumber>
    </submittedName>
</protein>
<organism evidence="7 8">
    <name type="scientific">Paracoccus methylovorus</name>
    <dbReference type="NCBI Taxonomy" id="2812658"/>
    <lineage>
        <taxon>Bacteria</taxon>
        <taxon>Pseudomonadati</taxon>
        <taxon>Pseudomonadota</taxon>
        <taxon>Alphaproteobacteria</taxon>
        <taxon>Rhodobacterales</taxon>
        <taxon>Paracoccaceae</taxon>
        <taxon>Paracoccus</taxon>
    </lineage>
</organism>